<feature type="region of interest" description="Disordered" evidence="1">
    <location>
        <begin position="23"/>
        <end position="47"/>
    </location>
</feature>
<feature type="compositionally biased region" description="Basic and acidic residues" evidence="1">
    <location>
        <begin position="26"/>
        <end position="47"/>
    </location>
</feature>
<evidence type="ECO:0000256" key="2">
    <source>
        <dbReference type="SAM" id="SignalP"/>
    </source>
</evidence>
<name>A0A5B8VW28_9SPHI</name>
<dbReference type="OrthoDB" id="671991at2"/>
<accession>A0A5B8VW28</accession>
<gene>
    <name evidence="3" type="ORF">FSB76_07960</name>
</gene>
<keyword evidence="4" id="KW-1185">Reference proteome</keyword>
<reference evidence="3 4" key="1">
    <citation type="journal article" date="2013" name="J. Microbiol.">
        <title>Mucilaginibacter ginsenosidivorax sp. nov., with ginsenoside converting activity isolated from sediment.</title>
        <authorList>
            <person name="Kim J.K."/>
            <person name="Choi T.E."/>
            <person name="Liu Q.M."/>
            <person name="Park H.Y."/>
            <person name="Yi T.H."/>
            <person name="Yoon M.H."/>
            <person name="Kim S.C."/>
            <person name="Im W.T."/>
        </authorList>
    </citation>
    <scope>NUCLEOTIDE SEQUENCE [LARGE SCALE GENOMIC DNA]</scope>
    <source>
        <strain evidence="3 4">KHI28</strain>
    </source>
</reference>
<keyword evidence="2" id="KW-0732">Signal</keyword>
<dbReference type="AlphaFoldDB" id="A0A5B8VW28"/>
<dbReference type="RefSeq" id="WP_147053070.1">
    <property type="nucleotide sequence ID" value="NZ_CP042437.1"/>
</dbReference>
<proteinExistence type="predicted"/>
<evidence type="ECO:0000313" key="3">
    <source>
        <dbReference type="EMBL" id="QEC75884.1"/>
    </source>
</evidence>
<dbReference type="EMBL" id="CP042437">
    <property type="protein sequence ID" value="QEC75884.1"/>
    <property type="molecule type" value="Genomic_DNA"/>
</dbReference>
<organism evidence="3 4">
    <name type="scientific">Mucilaginibacter ginsenosidivorax</name>
    <dbReference type="NCBI Taxonomy" id="862126"/>
    <lineage>
        <taxon>Bacteria</taxon>
        <taxon>Pseudomonadati</taxon>
        <taxon>Bacteroidota</taxon>
        <taxon>Sphingobacteriia</taxon>
        <taxon>Sphingobacteriales</taxon>
        <taxon>Sphingobacteriaceae</taxon>
        <taxon>Mucilaginibacter</taxon>
    </lineage>
</organism>
<dbReference type="Proteomes" id="UP000321362">
    <property type="component" value="Chromosome"/>
</dbReference>
<sequence>MKFLCYLSAIVVLLLTAKPCCADNDCGTKNKVEKSTPSKSSSKEKDCQGCSPFFACGACTGFIVAKAVGHSPFLLPETHVKHVIAYHRPYPEDVALSIWQPPQIS</sequence>
<feature type="signal peptide" evidence="2">
    <location>
        <begin position="1"/>
        <end position="22"/>
    </location>
</feature>
<protein>
    <submittedName>
        <fullName evidence="3">Uncharacterized protein</fullName>
    </submittedName>
</protein>
<dbReference type="KEGG" id="mgk:FSB76_07960"/>
<evidence type="ECO:0000256" key="1">
    <source>
        <dbReference type="SAM" id="MobiDB-lite"/>
    </source>
</evidence>
<evidence type="ECO:0000313" key="4">
    <source>
        <dbReference type="Proteomes" id="UP000321362"/>
    </source>
</evidence>
<feature type="chain" id="PRO_5022699229" evidence="2">
    <location>
        <begin position="23"/>
        <end position="105"/>
    </location>
</feature>